<dbReference type="GO" id="GO:0005871">
    <property type="term" value="C:kinesin complex"/>
    <property type="evidence" value="ECO:0007669"/>
    <property type="project" value="TreeGrafter"/>
</dbReference>
<dbReference type="PROSITE" id="PS50067">
    <property type="entry name" value="KINESIN_MOTOR_2"/>
    <property type="match status" value="1"/>
</dbReference>
<dbReference type="PANTHER" id="PTHR24115">
    <property type="entry name" value="KINESIN-RELATED"/>
    <property type="match status" value="1"/>
</dbReference>
<dbReference type="Pfam" id="PF00225">
    <property type="entry name" value="Kinesin"/>
    <property type="match status" value="1"/>
</dbReference>
<feature type="domain" description="Kinesin motor" evidence="2">
    <location>
        <begin position="1"/>
        <end position="343"/>
    </location>
</feature>
<evidence type="ECO:0000313" key="4">
    <source>
        <dbReference type="Proteomes" id="UP001162640"/>
    </source>
</evidence>
<dbReference type="Gene3D" id="3.40.850.10">
    <property type="entry name" value="Kinesin motor domain"/>
    <property type="match status" value="1"/>
</dbReference>
<evidence type="ECO:0000313" key="3">
    <source>
        <dbReference type="EMBL" id="GMH80375.1"/>
    </source>
</evidence>
<dbReference type="EMBL" id="BLQM01000281">
    <property type="protein sequence ID" value="GMH80375.1"/>
    <property type="molecule type" value="Genomic_DNA"/>
</dbReference>
<dbReference type="Proteomes" id="UP001162640">
    <property type="component" value="Unassembled WGS sequence"/>
</dbReference>
<evidence type="ECO:0000259" key="2">
    <source>
        <dbReference type="PROSITE" id="PS50067"/>
    </source>
</evidence>
<gene>
    <name evidence="3" type="ORF">TL16_g08521</name>
</gene>
<name>A0A9W7EJN5_9STRA</name>
<organism evidence="3 4">
    <name type="scientific">Triparma laevis f. inornata</name>
    <dbReference type="NCBI Taxonomy" id="1714386"/>
    <lineage>
        <taxon>Eukaryota</taxon>
        <taxon>Sar</taxon>
        <taxon>Stramenopiles</taxon>
        <taxon>Ochrophyta</taxon>
        <taxon>Bolidophyceae</taxon>
        <taxon>Parmales</taxon>
        <taxon>Triparmaceae</taxon>
        <taxon>Triparma</taxon>
    </lineage>
</organism>
<comment type="similarity">
    <text evidence="1">Belongs to the TRAFAC class myosin-kinesin ATPase superfamily. Kinesin family.</text>
</comment>
<keyword evidence="1" id="KW-0547">Nucleotide-binding</keyword>
<dbReference type="GO" id="GO:0007018">
    <property type="term" value="P:microtubule-based movement"/>
    <property type="evidence" value="ECO:0007669"/>
    <property type="project" value="InterPro"/>
</dbReference>
<dbReference type="GO" id="GO:0016887">
    <property type="term" value="F:ATP hydrolysis activity"/>
    <property type="evidence" value="ECO:0007669"/>
    <property type="project" value="TreeGrafter"/>
</dbReference>
<proteinExistence type="inferred from homology"/>
<dbReference type="AlphaFoldDB" id="A0A9W7EJN5"/>
<accession>A0A9W7EJN5</accession>
<comment type="caution">
    <text evidence="3">The sequence shown here is derived from an EMBL/GenBank/DDBJ whole genome shotgun (WGS) entry which is preliminary data.</text>
</comment>
<evidence type="ECO:0000256" key="1">
    <source>
        <dbReference type="PROSITE-ProRule" id="PRU00283"/>
    </source>
</evidence>
<dbReference type="InterPro" id="IPR001752">
    <property type="entry name" value="Kinesin_motor_dom"/>
</dbReference>
<feature type="binding site" evidence="1">
    <location>
        <begin position="98"/>
        <end position="105"/>
    </location>
    <ligand>
        <name>ATP</name>
        <dbReference type="ChEBI" id="CHEBI:30616"/>
    </ligand>
</feature>
<dbReference type="SMART" id="SM00129">
    <property type="entry name" value="KISc"/>
    <property type="match status" value="1"/>
</dbReference>
<dbReference type="InterPro" id="IPR027640">
    <property type="entry name" value="Kinesin-like_fam"/>
</dbReference>
<dbReference type="InterPro" id="IPR027417">
    <property type="entry name" value="P-loop_NTPase"/>
</dbReference>
<dbReference type="SUPFAM" id="SSF52540">
    <property type="entry name" value="P-loop containing nucleoside triphosphate hydrolases"/>
    <property type="match status" value="1"/>
</dbReference>
<sequence>MGAAVSIEHLTPEQMKEYEQVKDLPEPQIRSHLLSKFPSLTPQKQQTSSLSPMASFTRIKPLTVDNLSATQLEVYSKVAQPLVSRFVEGYDVDLLSYGQTCSGKTYTMFGPPQSMGEAARDADAGNFNLKDEHGILSLTDQSVRDLQQGWAVCFVDEESHLQGAEQKELNSAEDVARFAASVETRLTRGTNMNDTSSRSHCIAGFKLTTLNSKKTEARESRLQFFDLMGSERFKGQNAAHDESKSSHSSMGGCEGIYSNLSLMALTSCVKAASDLRRKSVKKGGGGKKGKKEDKVAGMLLTKVLAGSLTGHALTGIVTCVSQAPRNGDESWLSLQNGGEMAKILNKPQLQPSRNCEKVLANARKKKKECEDVVARGVAGKYQALRQAQVKQWAGQVHILEKLLM</sequence>
<dbReference type="GO" id="GO:0005874">
    <property type="term" value="C:microtubule"/>
    <property type="evidence" value="ECO:0007669"/>
    <property type="project" value="TreeGrafter"/>
</dbReference>
<reference evidence="4" key="1">
    <citation type="journal article" date="2023" name="Commun. Biol.">
        <title>Genome analysis of Parmales, the sister group of diatoms, reveals the evolutionary specialization of diatoms from phago-mixotrophs to photoautotrophs.</title>
        <authorList>
            <person name="Ban H."/>
            <person name="Sato S."/>
            <person name="Yoshikawa S."/>
            <person name="Yamada K."/>
            <person name="Nakamura Y."/>
            <person name="Ichinomiya M."/>
            <person name="Sato N."/>
            <person name="Blanc-Mathieu R."/>
            <person name="Endo H."/>
            <person name="Kuwata A."/>
            <person name="Ogata H."/>
        </authorList>
    </citation>
    <scope>NUCLEOTIDE SEQUENCE [LARGE SCALE GENOMIC DNA]</scope>
</reference>
<dbReference type="GO" id="GO:0003777">
    <property type="term" value="F:microtubule motor activity"/>
    <property type="evidence" value="ECO:0007669"/>
    <property type="project" value="InterPro"/>
</dbReference>
<keyword evidence="1" id="KW-0505">Motor protein</keyword>
<dbReference type="PRINTS" id="PR00380">
    <property type="entry name" value="KINESINHEAVY"/>
</dbReference>
<keyword evidence="1" id="KW-0067">ATP-binding</keyword>
<protein>
    <recommendedName>
        <fullName evidence="2">Kinesin motor domain-containing protein</fullName>
    </recommendedName>
</protein>
<dbReference type="GO" id="GO:0005524">
    <property type="term" value="F:ATP binding"/>
    <property type="evidence" value="ECO:0007669"/>
    <property type="project" value="UniProtKB-UniRule"/>
</dbReference>
<dbReference type="GO" id="GO:0008017">
    <property type="term" value="F:microtubule binding"/>
    <property type="evidence" value="ECO:0007669"/>
    <property type="project" value="InterPro"/>
</dbReference>
<dbReference type="InterPro" id="IPR036961">
    <property type="entry name" value="Kinesin_motor_dom_sf"/>
</dbReference>